<keyword evidence="2" id="KW-0326">Glycosidase</keyword>
<feature type="signal peptide" evidence="3">
    <location>
        <begin position="1"/>
        <end position="27"/>
    </location>
</feature>
<reference evidence="6 7" key="1">
    <citation type="journal article" date="2023" name="G3 (Bethesda)">
        <title>A haplotype-resolved chromosome-scale genome for Quercus rubra L. provides insights into the genetics of adaptive traits for red oak species.</title>
        <authorList>
            <person name="Kapoor B."/>
            <person name="Jenkins J."/>
            <person name="Schmutz J."/>
            <person name="Zhebentyayeva T."/>
            <person name="Kuelheim C."/>
            <person name="Coggeshall M."/>
            <person name="Heim C."/>
            <person name="Lasky J.R."/>
            <person name="Leites L."/>
            <person name="Islam-Faridi N."/>
            <person name="Romero-Severson J."/>
            <person name="DeLeo V.L."/>
            <person name="Lucas S.M."/>
            <person name="Lazic D."/>
            <person name="Gailing O."/>
            <person name="Carlson J."/>
            <person name="Staton M."/>
        </authorList>
    </citation>
    <scope>NUCLEOTIDE SEQUENCE [LARGE SCALE GENOMIC DNA]</scope>
    <source>
        <strain evidence="6">Pseudo-F2</strain>
    </source>
</reference>
<dbReference type="Pfam" id="PF00933">
    <property type="entry name" value="Glyco_hydro_3"/>
    <property type="match status" value="1"/>
</dbReference>
<dbReference type="InterPro" id="IPR002772">
    <property type="entry name" value="Glyco_hydro_3_C"/>
</dbReference>
<dbReference type="InterPro" id="IPR017853">
    <property type="entry name" value="GH"/>
</dbReference>
<dbReference type="Proteomes" id="UP001324115">
    <property type="component" value="Unassembled WGS sequence"/>
</dbReference>
<dbReference type="FunFam" id="3.40.50.1700:FF:000002">
    <property type="entry name" value="Glycosyl hydrolase family protein"/>
    <property type="match status" value="1"/>
</dbReference>
<dbReference type="PANTHER" id="PTHR30620:SF101">
    <property type="entry name" value="BETA-GLUCOSIDASE BOGH3B-LIKE"/>
    <property type="match status" value="1"/>
</dbReference>
<dbReference type="InterPro" id="IPR051915">
    <property type="entry name" value="Cellulose_Degrad_GH3"/>
</dbReference>
<feature type="chain" id="PRO_5042829633" evidence="3">
    <location>
        <begin position="28"/>
        <end position="634"/>
    </location>
</feature>
<dbReference type="InterPro" id="IPR036962">
    <property type="entry name" value="Glyco_hydro_3_N_sf"/>
</dbReference>
<accession>A0AAN7FHF3</accession>
<keyword evidence="7" id="KW-1185">Reference proteome</keyword>
<dbReference type="SUPFAM" id="SSF52279">
    <property type="entry name" value="Beta-D-glucan exohydrolase, C-terminal domain"/>
    <property type="match status" value="1"/>
</dbReference>
<evidence type="ECO:0000313" key="7">
    <source>
        <dbReference type="Proteomes" id="UP001324115"/>
    </source>
</evidence>
<name>A0AAN7FHF3_QUERU</name>
<dbReference type="EMBL" id="JAXUIC010000004">
    <property type="protein sequence ID" value="KAK4593550.1"/>
    <property type="molecule type" value="Genomic_DNA"/>
</dbReference>
<dbReference type="Gene3D" id="3.20.20.300">
    <property type="entry name" value="Glycoside hydrolase, family 3, N-terminal domain"/>
    <property type="match status" value="1"/>
</dbReference>
<evidence type="ECO:0000256" key="3">
    <source>
        <dbReference type="SAM" id="SignalP"/>
    </source>
</evidence>
<dbReference type="Pfam" id="PF01915">
    <property type="entry name" value="Glyco_hydro_3_C"/>
    <property type="match status" value="1"/>
</dbReference>
<dbReference type="SUPFAM" id="SSF51445">
    <property type="entry name" value="(Trans)glycosidases"/>
    <property type="match status" value="1"/>
</dbReference>
<sequence length="634" mass="69363">MARISTSFLGIFLLVLLCCYASNTVQAAAYAAYKDPKQPIGARIRDLMKRMTLEEKIGQMVQIERVNATAQIMKQFYIGSVLSGGGSVPAPKATQQQWLDTVNKIQKGALATRLGIPMIYGIDAVHGHNNVYNATIFPHNVGLGVTRDPQLIKKIGIATAHEVRATGIPYAFAPCIAVCRDPRWGRCYESYSEDPKIVQMMTEIISGLQGDLPDKSWLGRPYVGGKDKVAACAKHYVGDGGTVKGINENDTIVSQHELYSIHMPAYYNSIIRGVSTIMASYSSFNGVKMHANQELLTGFLKNRLKFRGFIISDWQGIDKITSPPHSNYTYSIQASILAGVDMVMGPYNVTEFVDDLTNLINKNFIPLSRIDDAVRRILRVKFSIGLFENPLADNSLADMLGAQEHREIAREAVRKSLVLLKNGKSAYTGPIVPLPKKAPKILVAGTNADNLGYQCGGWTIEWQGLSGNNLTSGTTILKAIKDTVDPSTQVVYNENPDTAFITSNDYAYAIVVVGEQPYAETNGDNLNLTLPAPGPDTIKNVCSHIKCVVVVVSGRPLVIEPYLESMDALVAAWLPGTEGQGVADVLFGDFGFTGKLARTWFKRVDQLPMNVGDAHYDPLFPFGFGLTTQPIKQM</sequence>
<feature type="domain" description="Glycoside hydrolase family 3 C-terminal" evidence="5">
    <location>
        <begin position="417"/>
        <end position="627"/>
    </location>
</feature>
<organism evidence="6 7">
    <name type="scientific">Quercus rubra</name>
    <name type="common">Northern red oak</name>
    <name type="synonym">Quercus borealis</name>
    <dbReference type="NCBI Taxonomy" id="3512"/>
    <lineage>
        <taxon>Eukaryota</taxon>
        <taxon>Viridiplantae</taxon>
        <taxon>Streptophyta</taxon>
        <taxon>Embryophyta</taxon>
        <taxon>Tracheophyta</taxon>
        <taxon>Spermatophyta</taxon>
        <taxon>Magnoliopsida</taxon>
        <taxon>eudicotyledons</taxon>
        <taxon>Gunneridae</taxon>
        <taxon>Pentapetalae</taxon>
        <taxon>rosids</taxon>
        <taxon>fabids</taxon>
        <taxon>Fagales</taxon>
        <taxon>Fagaceae</taxon>
        <taxon>Quercus</taxon>
    </lineage>
</organism>
<dbReference type="InterPro" id="IPR001764">
    <property type="entry name" value="Glyco_hydro_3_N"/>
</dbReference>
<dbReference type="AlphaFoldDB" id="A0AAN7FHF3"/>
<evidence type="ECO:0000256" key="2">
    <source>
        <dbReference type="ARBA" id="ARBA00023295"/>
    </source>
</evidence>
<keyword evidence="3" id="KW-0732">Signal</keyword>
<evidence type="ECO:0000313" key="6">
    <source>
        <dbReference type="EMBL" id="KAK4593550.1"/>
    </source>
</evidence>
<comment type="caution">
    <text evidence="6">The sequence shown here is derived from an EMBL/GenBank/DDBJ whole genome shotgun (WGS) entry which is preliminary data.</text>
</comment>
<dbReference type="GO" id="GO:0008422">
    <property type="term" value="F:beta-glucosidase activity"/>
    <property type="evidence" value="ECO:0007669"/>
    <property type="project" value="TreeGrafter"/>
</dbReference>
<evidence type="ECO:0000256" key="1">
    <source>
        <dbReference type="ARBA" id="ARBA00022801"/>
    </source>
</evidence>
<gene>
    <name evidence="6" type="ORF">RGQ29_017599</name>
</gene>
<dbReference type="Gene3D" id="3.40.50.1700">
    <property type="entry name" value="Glycoside hydrolase family 3 C-terminal domain"/>
    <property type="match status" value="1"/>
</dbReference>
<dbReference type="InterPro" id="IPR036881">
    <property type="entry name" value="Glyco_hydro_3_C_sf"/>
</dbReference>
<dbReference type="PRINTS" id="PR00133">
    <property type="entry name" value="GLHYDRLASE3"/>
</dbReference>
<evidence type="ECO:0000259" key="5">
    <source>
        <dbReference type="Pfam" id="PF01915"/>
    </source>
</evidence>
<feature type="domain" description="Glycoside hydrolase family 3 N-terminal" evidence="4">
    <location>
        <begin position="52"/>
        <end position="380"/>
    </location>
</feature>
<proteinExistence type="predicted"/>
<evidence type="ECO:0000259" key="4">
    <source>
        <dbReference type="Pfam" id="PF00933"/>
    </source>
</evidence>
<dbReference type="PANTHER" id="PTHR30620">
    <property type="entry name" value="PERIPLASMIC BETA-GLUCOSIDASE-RELATED"/>
    <property type="match status" value="1"/>
</dbReference>
<protein>
    <submittedName>
        <fullName evidence="6">Uncharacterized protein</fullName>
    </submittedName>
</protein>
<dbReference type="GO" id="GO:0009251">
    <property type="term" value="P:glucan catabolic process"/>
    <property type="evidence" value="ECO:0007669"/>
    <property type="project" value="TreeGrafter"/>
</dbReference>
<keyword evidence="1" id="KW-0378">Hydrolase</keyword>
<dbReference type="FunFam" id="3.20.20.300:FF:000003">
    <property type="entry name" value="Beta-D-glucan exohydrolase isoenzyme ExoI"/>
    <property type="match status" value="1"/>
</dbReference>